<keyword evidence="3" id="KW-1185">Reference proteome</keyword>
<proteinExistence type="predicted"/>
<dbReference type="PROSITE" id="PS50181">
    <property type="entry name" value="FBOX"/>
    <property type="match status" value="1"/>
</dbReference>
<evidence type="ECO:0000313" key="3">
    <source>
        <dbReference type="Proteomes" id="UP000799778"/>
    </source>
</evidence>
<dbReference type="SUPFAM" id="SSF52047">
    <property type="entry name" value="RNI-like"/>
    <property type="match status" value="1"/>
</dbReference>
<dbReference type="InterPro" id="IPR036047">
    <property type="entry name" value="F-box-like_dom_sf"/>
</dbReference>
<dbReference type="InterPro" id="IPR001810">
    <property type="entry name" value="F-box_dom"/>
</dbReference>
<feature type="domain" description="F-box" evidence="1">
    <location>
        <begin position="12"/>
        <end position="59"/>
    </location>
</feature>
<accession>A0A6A5XVF6</accession>
<dbReference type="EMBL" id="ML978069">
    <property type="protein sequence ID" value="KAF2016691.1"/>
    <property type="molecule type" value="Genomic_DNA"/>
</dbReference>
<protein>
    <recommendedName>
        <fullName evidence="1">F-box domain-containing protein</fullName>
    </recommendedName>
</protein>
<name>A0A6A5XVF6_9PLEO</name>
<organism evidence="2 3">
    <name type="scientific">Aaosphaeria arxii CBS 175.79</name>
    <dbReference type="NCBI Taxonomy" id="1450172"/>
    <lineage>
        <taxon>Eukaryota</taxon>
        <taxon>Fungi</taxon>
        <taxon>Dikarya</taxon>
        <taxon>Ascomycota</taxon>
        <taxon>Pezizomycotina</taxon>
        <taxon>Dothideomycetes</taxon>
        <taxon>Pleosporomycetidae</taxon>
        <taxon>Pleosporales</taxon>
        <taxon>Pleosporales incertae sedis</taxon>
        <taxon>Aaosphaeria</taxon>
    </lineage>
</organism>
<dbReference type="AlphaFoldDB" id="A0A6A5XVF6"/>
<dbReference type="Gene3D" id="1.20.1280.50">
    <property type="match status" value="1"/>
</dbReference>
<dbReference type="GeneID" id="54290562"/>
<dbReference type="SUPFAM" id="SSF81383">
    <property type="entry name" value="F-box domain"/>
    <property type="match status" value="1"/>
</dbReference>
<dbReference type="RefSeq" id="XP_033385030.1">
    <property type="nucleotide sequence ID" value="XM_033533165.1"/>
</dbReference>
<dbReference type="Pfam" id="PF12937">
    <property type="entry name" value="F-box-like"/>
    <property type="match status" value="1"/>
</dbReference>
<gene>
    <name evidence="2" type="ORF">BU24DRAFT_481304</name>
</gene>
<evidence type="ECO:0000259" key="1">
    <source>
        <dbReference type="PROSITE" id="PS50181"/>
    </source>
</evidence>
<dbReference type="OrthoDB" id="3258311at2759"/>
<dbReference type="Proteomes" id="UP000799778">
    <property type="component" value="Unassembled WGS sequence"/>
</dbReference>
<dbReference type="Gene3D" id="3.80.10.10">
    <property type="entry name" value="Ribonuclease Inhibitor"/>
    <property type="match status" value="1"/>
</dbReference>
<dbReference type="InterPro" id="IPR032675">
    <property type="entry name" value="LRR_dom_sf"/>
</dbReference>
<sequence length="505" mass="59236">MSENAAMACKGHCFIEQLPVELMLEIFSYLGQKRRERQPLTLVNHYWKGLIDPIIWRDLRIKITRPHTLDQSLRVALERNSDLWMLWIQSGYLKKMRVLQLKRASSIWVLRHVSTIASVWPFLDNLEYLEVRVFQDVDQEQFLITPTLSLPKLKTLDLSIGILARSYGYVEDLEPWKTCRELIKLAPNLENLKIEINGSRPPIDCWFNSSSSIAVARSLTRLTLSRMSIGDAASEIFKSINFLNLQALCVDECYDLHPFLSAITEHFRYQPTKLREFIFRDADVEEFRNPRVDLPCNVRMIEELLRSFSGLRIFKFVFRFRGEFDLGCLEHHSSTLQQLWLRNFEHPICSPTRLRGFLRSCHALQDLSFNLVRCLRLHDYHLFGFLARHILEEDLKELMNEIATIKSLRTIYIFDFATLCRGLRVFAQNDESCQPIMDEYATKFLEHLVARGSQIDMLAFRKNPFKFGYGHQTSQYKKRRTARGAVMIDVETVVGHVPWSDFERC</sequence>
<reference evidence="2" key="1">
    <citation type="journal article" date="2020" name="Stud. Mycol.">
        <title>101 Dothideomycetes genomes: a test case for predicting lifestyles and emergence of pathogens.</title>
        <authorList>
            <person name="Haridas S."/>
            <person name="Albert R."/>
            <person name="Binder M."/>
            <person name="Bloem J."/>
            <person name="Labutti K."/>
            <person name="Salamov A."/>
            <person name="Andreopoulos B."/>
            <person name="Baker S."/>
            <person name="Barry K."/>
            <person name="Bills G."/>
            <person name="Bluhm B."/>
            <person name="Cannon C."/>
            <person name="Castanera R."/>
            <person name="Culley D."/>
            <person name="Daum C."/>
            <person name="Ezra D."/>
            <person name="Gonzalez J."/>
            <person name="Henrissat B."/>
            <person name="Kuo A."/>
            <person name="Liang C."/>
            <person name="Lipzen A."/>
            <person name="Lutzoni F."/>
            <person name="Magnuson J."/>
            <person name="Mondo S."/>
            <person name="Nolan M."/>
            <person name="Ohm R."/>
            <person name="Pangilinan J."/>
            <person name="Park H.-J."/>
            <person name="Ramirez L."/>
            <person name="Alfaro M."/>
            <person name="Sun H."/>
            <person name="Tritt A."/>
            <person name="Yoshinaga Y."/>
            <person name="Zwiers L.-H."/>
            <person name="Turgeon B."/>
            <person name="Goodwin S."/>
            <person name="Spatafora J."/>
            <person name="Crous P."/>
            <person name="Grigoriev I."/>
        </authorList>
    </citation>
    <scope>NUCLEOTIDE SEQUENCE</scope>
    <source>
        <strain evidence="2">CBS 175.79</strain>
    </source>
</reference>
<evidence type="ECO:0000313" key="2">
    <source>
        <dbReference type="EMBL" id="KAF2016691.1"/>
    </source>
</evidence>